<proteinExistence type="predicted"/>
<dbReference type="PANTHER" id="PTHR32234">
    <property type="entry name" value="THIOL:DISULFIDE INTERCHANGE PROTEIN DSBD"/>
    <property type="match status" value="1"/>
</dbReference>
<keyword evidence="4" id="KW-0201">Cytochrome c-type biogenesis</keyword>
<keyword evidence="3 7" id="KW-0812">Transmembrane</keyword>
<keyword evidence="2" id="KW-1003">Cell membrane</keyword>
<feature type="transmembrane region" description="Helical" evidence="7">
    <location>
        <begin position="312"/>
        <end position="337"/>
    </location>
</feature>
<sequence>MKKFLSLLLLTIAGLLNTLQAQVSFSVSQKRVSPTEIDVTFKAKIAKGWHVYSTNIPDGGPTAARFGVDKADGAEPIGALKPGPGVKSMHDEVFEMQLSFFENTATFTQRIKLTKKDYKLKAYLEWGACNDQNCLPPSTTEVVVNGSDGPTGEAAKAAAAAVAQQPGQNTNVATGVQNNMLVDTAATMATTDTAAVAPVVAPADSSDVARWYESSIEQLKHWGEDGGTHNRTLWYIFLMGFVGGLITILTPCVWPIIPMTVSFFLHRNDDRRKAIRDAIIYGISIVVIYVSLGLIVTSVSSANTLNDLSTNAVFNIFLFLLLVVFAASFLGGFEITLPSSWNNKMNDRASSASGFMGLFLMAFTLTLVSFSCTGPIIGFLLVEVSTAGGSILNPTIGMLGFAIALALPFTFFALFPTMLKKAPKSGGWMNVVKVVLGFIELAFALKFLSVADLAYGWHILDREAFLALWIAIFGLMGAYLFGWIKFPNDDDDTHTSVTRFFLGLGSLAFAIYMIPGLWGAPCKAISAFAPPMYTQDFNLDQVKVEAHFRDYEEGMAYAKKAGKPVLLDFTGFGCVNCRKMELAVWHDAKVRDIMNKDYVLISLYVDDKTRLPENIEVKQPDGTIKTLRTVGDKWSYLESTKFGAQTQPFYVPVDNDGKALNHSFSYKEDIPGYVKFLQEGLKNYRDKK</sequence>
<comment type="subcellular location">
    <subcellularLocation>
        <location evidence="1">Cell membrane</location>
        <topology evidence="1">Multi-pass membrane protein</topology>
    </subcellularLocation>
</comment>
<evidence type="ECO:0000256" key="6">
    <source>
        <dbReference type="ARBA" id="ARBA00023136"/>
    </source>
</evidence>
<dbReference type="EC" id="1.8.1.8" evidence="10"/>
<feature type="chain" id="PRO_5031166148" evidence="8">
    <location>
        <begin position="22"/>
        <end position="688"/>
    </location>
</feature>
<dbReference type="Gene3D" id="3.40.30.10">
    <property type="entry name" value="Glutaredoxin"/>
    <property type="match status" value="1"/>
</dbReference>
<evidence type="ECO:0000256" key="8">
    <source>
        <dbReference type="SAM" id="SignalP"/>
    </source>
</evidence>
<accession>A0A7W5UIW7</accession>
<feature type="signal peptide" evidence="8">
    <location>
        <begin position="1"/>
        <end position="21"/>
    </location>
</feature>
<dbReference type="InterPro" id="IPR028250">
    <property type="entry name" value="DsbDN"/>
</dbReference>
<keyword evidence="8" id="KW-0732">Signal</keyword>
<dbReference type="SUPFAM" id="SSF52833">
    <property type="entry name" value="Thioredoxin-like"/>
    <property type="match status" value="1"/>
</dbReference>
<feature type="transmembrane region" description="Helical" evidence="7">
    <location>
        <begin position="496"/>
        <end position="518"/>
    </location>
</feature>
<dbReference type="InterPro" id="IPR036929">
    <property type="entry name" value="DsbDN_sf"/>
</dbReference>
<evidence type="ECO:0000313" key="10">
    <source>
        <dbReference type="EMBL" id="MBB3702171.1"/>
    </source>
</evidence>
<keyword evidence="5 7" id="KW-1133">Transmembrane helix</keyword>
<reference evidence="10 11" key="1">
    <citation type="submission" date="2020-08" db="EMBL/GenBank/DDBJ databases">
        <title>Genomic Encyclopedia of Type Strains, Phase IV (KMG-IV): sequencing the most valuable type-strain genomes for metagenomic binning, comparative biology and taxonomic classification.</title>
        <authorList>
            <person name="Goeker M."/>
        </authorList>
    </citation>
    <scope>NUCLEOTIDE SEQUENCE [LARGE SCALE GENOMIC DNA]</scope>
    <source>
        <strain evidence="10 11">DSM 22548</strain>
    </source>
</reference>
<gene>
    <name evidence="10" type="ORF">FHS60_000624</name>
</gene>
<feature type="transmembrane region" description="Helical" evidence="7">
    <location>
        <begin position="278"/>
        <end position="300"/>
    </location>
</feature>
<keyword evidence="6 7" id="KW-0472">Membrane</keyword>
<keyword evidence="10" id="KW-0560">Oxidoreductase</keyword>
<evidence type="ECO:0000256" key="2">
    <source>
        <dbReference type="ARBA" id="ARBA00022475"/>
    </source>
</evidence>
<evidence type="ECO:0000256" key="7">
    <source>
        <dbReference type="SAM" id="Phobius"/>
    </source>
</evidence>
<feature type="transmembrane region" description="Helical" evidence="7">
    <location>
        <begin position="394"/>
        <end position="415"/>
    </location>
</feature>
<evidence type="ECO:0000256" key="5">
    <source>
        <dbReference type="ARBA" id="ARBA00022989"/>
    </source>
</evidence>
<feature type="transmembrane region" description="Helical" evidence="7">
    <location>
        <begin position="358"/>
        <end position="382"/>
    </location>
</feature>
<dbReference type="Proteomes" id="UP000541425">
    <property type="component" value="Unassembled WGS sequence"/>
</dbReference>
<name>A0A7W5UIW7_9BACT</name>
<dbReference type="GO" id="GO:0005886">
    <property type="term" value="C:plasma membrane"/>
    <property type="evidence" value="ECO:0007669"/>
    <property type="project" value="UniProtKB-SubCell"/>
</dbReference>
<dbReference type="GO" id="GO:0045454">
    <property type="term" value="P:cell redox homeostasis"/>
    <property type="evidence" value="ECO:0007669"/>
    <property type="project" value="TreeGrafter"/>
</dbReference>
<dbReference type="PANTHER" id="PTHR32234:SF0">
    <property type="entry name" value="THIOL:DISULFIDE INTERCHANGE PROTEIN DSBD"/>
    <property type="match status" value="1"/>
</dbReference>
<dbReference type="GO" id="GO:0017004">
    <property type="term" value="P:cytochrome complex assembly"/>
    <property type="evidence" value="ECO:0007669"/>
    <property type="project" value="UniProtKB-KW"/>
</dbReference>
<evidence type="ECO:0000256" key="1">
    <source>
        <dbReference type="ARBA" id="ARBA00004651"/>
    </source>
</evidence>
<protein>
    <submittedName>
        <fullName evidence="10">Thiol:disulfide interchange protein DsbD</fullName>
        <ecNumber evidence="10">1.8.1.8</ecNumber>
    </submittedName>
</protein>
<dbReference type="AlphaFoldDB" id="A0A7W5UIW7"/>
<dbReference type="InterPro" id="IPR036249">
    <property type="entry name" value="Thioredoxin-like_sf"/>
</dbReference>
<comment type="caution">
    <text evidence="10">The sequence shown here is derived from an EMBL/GenBank/DDBJ whole genome shotgun (WGS) entry which is preliminary data.</text>
</comment>
<evidence type="ECO:0000259" key="9">
    <source>
        <dbReference type="PROSITE" id="PS51352"/>
    </source>
</evidence>
<dbReference type="Gene3D" id="2.60.40.1250">
    <property type="entry name" value="Thiol:disulfide interchange protein DsbD, N-terminal domain"/>
    <property type="match status" value="1"/>
</dbReference>
<dbReference type="RefSeq" id="WP_183694752.1">
    <property type="nucleotide sequence ID" value="NZ_JACICA010000002.1"/>
</dbReference>
<evidence type="ECO:0000256" key="3">
    <source>
        <dbReference type="ARBA" id="ARBA00022692"/>
    </source>
</evidence>
<dbReference type="EMBL" id="JACICA010000002">
    <property type="protein sequence ID" value="MBB3702171.1"/>
    <property type="molecule type" value="Genomic_DNA"/>
</dbReference>
<evidence type="ECO:0000313" key="11">
    <source>
        <dbReference type="Proteomes" id="UP000541425"/>
    </source>
</evidence>
<dbReference type="Pfam" id="PF02683">
    <property type="entry name" value="DsbD_TM"/>
    <property type="match status" value="1"/>
</dbReference>
<dbReference type="InterPro" id="IPR003834">
    <property type="entry name" value="Cyt_c_assmbl_TM_dom"/>
</dbReference>
<dbReference type="InterPro" id="IPR013766">
    <property type="entry name" value="Thioredoxin_domain"/>
</dbReference>
<feature type="domain" description="Thioredoxin" evidence="9">
    <location>
        <begin position="523"/>
        <end position="682"/>
    </location>
</feature>
<feature type="transmembrane region" description="Helical" evidence="7">
    <location>
        <begin position="233"/>
        <end position="257"/>
    </location>
</feature>
<evidence type="ECO:0000256" key="4">
    <source>
        <dbReference type="ARBA" id="ARBA00022748"/>
    </source>
</evidence>
<feature type="transmembrane region" description="Helical" evidence="7">
    <location>
        <begin position="427"/>
        <end position="445"/>
    </location>
</feature>
<feature type="transmembrane region" description="Helical" evidence="7">
    <location>
        <begin position="465"/>
        <end position="484"/>
    </location>
</feature>
<dbReference type="Pfam" id="PF13899">
    <property type="entry name" value="Thioredoxin_7"/>
    <property type="match status" value="1"/>
</dbReference>
<dbReference type="PROSITE" id="PS51352">
    <property type="entry name" value="THIOREDOXIN_2"/>
    <property type="match status" value="1"/>
</dbReference>
<dbReference type="Pfam" id="PF11412">
    <property type="entry name" value="DsbD_N"/>
    <property type="match status" value="1"/>
</dbReference>
<organism evidence="10 11">
    <name type="scientific">Alloprevotella rava</name>
    <dbReference type="NCBI Taxonomy" id="671218"/>
    <lineage>
        <taxon>Bacteria</taxon>
        <taxon>Pseudomonadati</taxon>
        <taxon>Bacteroidota</taxon>
        <taxon>Bacteroidia</taxon>
        <taxon>Bacteroidales</taxon>
        <taxon>Prevotellaceae</taxon>
        <taxon>Alloprevotella</taxon>
    </lineage>
</organism>
<dbReference type="GO" id="GO:0047134">
    <property type="term" value="F:protein-disulfide reductase [NAD(P)H] activity"/>
    <property type="evidence" value="ECO:0007669"/>
    <property type="project" value="UniProtKB-EC"/>
</dbReference>